<protein>
    <recommendedName>
        <fullName evidence="3">IDEAL domain-containing protein</fullName>
    </recommendedName>
</protein>
<reference evidence="1 2" key="1">
    <citation type="submission" date="2021-03" db="EMBL/GenBank/DDBJ databases">
        <title>Antimicrobial resistance genes in bacteria isolated from Japanese honey, and their potential for conferring macrolide and lincosamide resistance in the American foulbrood pathogen Paenibacillus larvae.</title>
        <authorList>
            <person name="Okamoto M."/>
            <person name="Kumagai M."/>
            <person name="Kanamori H."/>
            <person name="Takamatsu D."/>
        </authorList>
    </citation>
    <scope>NUCLEOTIDE SEQUENCE [LARGE SCALE GENOMIC DNA]</scope>
    <source>
        <strain evidence="1 2">J21TS3</strain>
    </source>
</reference>
<gene>
    <name evidence="1" type="ORF">J21TS3_52610</name>
</gene>
<evidence type="ECO:0008006" key="3">
    <source>
        <dbReference type="Google" id="ProtNLM"/>
    </source>
</evidence>
<comment type="caution">
    <text evidence="1">The sequence shown here is derived from an EMBL/GenBank/DDBJ whole genome shotgun (WGS) entry which is preliminary data.</text>
</comment>
<dbReference type="RefSeq" id="WP_036712953.1">
    <property type="nucleotide sequence ID" value="NZ_BORW01000070.1"/>
</dbReference>
<dbReference type="Proteomes" id="UP000680638">
    <property type="component" value="Unassembled WGS sequence"/>
</dbReference>
<organism evidence="1 2">
    <name type="scientific">Paenibacillus cookii</name>
    <dbReference type="NCBI Taxonomy" id="157839"/>
    <lineage>
        <taxon>Bacteria</taxon>
        <taxon>Bacillati</taxon>
        <taxon>Bacillota</taxon>
        <taxon>Bacilli</taxon>
        <taxon>Bacillales</taxon>
        <taxon>Paenibacillaceae</taxon>
        <taxon>Paenibacillus</taxon>
    </lineage>
</organism>
<keyword evidence="2" id="KW-1185">Reference proteome</keyword>
<dbReference type="EMBL" id="BORW01000070">
    <property type="protein sequence ID" value="GIO70440.1"/>
    <property type="molecule type" value="Genomic_DNA"/>
</dbReference>
<sequence>MKFEIGDWVQGKTVDGEFIHGYIETLDAQQEIVRVRVVQSDHEEAVGKTVAVRSSWLKQLPAAPLTDRQNLESLIDLALSTWDEAWFDELTGLLEGLSSEEEQGKQRARLQGSFRNRLGLFENK</sequence>
<evidence type="ECO:0000313" key="1">
    <source>
        <dbReference type="EMBL" id="GIO70440.1"/>
    </source>
</evidence>
<name>A0ABQ4M4I5_9BACL</name>
<proteinExistence type="predicted"/>
<evidence type="ECO:0000313" key="2">
    <source>
        <dbReference type="Proteomes" id="UP000680638"/>
    </source>
</evidence>
<accession>A0ABQ4M4I5</accession>